<dbReference type="SUPFAM" id="SSF52540">
    <property type="entry name" value="P-loop containing nucleoside triphosphate hydrolases"/>
    <property type="match status" value="1"/>
</dbReference>
<dbReference type="Gene3D" id="3.40.50.300">
    <property type="entry name" value="P-loop containing nucleotide triphosphate hydrolases"/>
    <property type="match status" value="1"/>
</dbReference>
<organism evidence="2 3">
    <name type="scientific">Vibrio sinaloensis DSM 21326</name>
    <dbReference type="NCBI Taxonomy" id="945550"/>
    <lineage>
        <taxon>Bacteria</taxon>
        <taxon>Pseudomonadati</taxon>
        <taxon>Pseudomonadota</taxon>
        <taxon>Gammaproteobacteria</taxon>
        <taxon>Vibrionales</taxon>
        <taxon>Vibrionaceae</taxon>
        <taxon>Vibrio</taxon>
        <taxon>Vibrio oreintalis group</taxon>
    </lineage>
</organism>
<feature type="domain" description="NadR/Ttd14 AAA" evidence="1">
    <location>
        <begin position="4"/>
        <end position="164"/>
    </location>
</feature>
<evidence type="ECO:0000313" key="3">
    <source>
        <dbReference type="Proteomes" id="UP000006228"/>
    </source>
</evidence>
<accession>E8M4Y4</accession>
<name>E8M4Y4_PHOS4</name>
<protein>
    <submittedName>
        <fullName evidence="2">ATPase</fullName>
    </submittedName>
</protein>
<dbReference type="EMBL" id="AEVT01000053">
    <property type="protein sequence ID" value="EGA70835.1"/>
    <property type="molecule type" value="Genomic_DNA"/>
</dbReference>
<dbReference type="InterPro" id="IPR038727">
    <property type="entry name" value="NadR/Ttd14_AAA_dom"/>
</dbReference>
<dbReference type="eggNOG" id="COG3911">
    <property type="taxonomic scope" value="Bacteria"/>
</dbReference>
<gene>
    <name evidence="2" type="ORF">VISI1226_16388</name>
</gene>
<dbReference type="InterPro" id="IPR027417">
    <property type="entry name" value="P-loop_NTPase"/>
</dbReference>
<dbReference type="GeneID" id="95568678"/>
<evidence type="ECO:0000313" key="2">
    <source>
        <dbReference type="EMBL" id="EGA70835.1"/>
    </source>
</evidence>
<comment type="caution">
    <text evidence="2">The sequence shown here is derived from an EMBL/GenBank/DDBJ whole genome shotgun (WGS) entry which is preliminary data.</text>
</comment>
<dbReference type="AlphaFoldDB" id="E8M4Y4"/>
<evidence type="ECO:0000259" key="1">
    <source>
        <dbReference type="Pfam" id="PF13521"/>
    </source>
</evidence>
<sequence length="183" mass="19979">MEPIIITGGPGAGKTTLLNALGELGYATFSEGSRTLIEQQSQLDNGILPWTNLPEFARLCLELMSKQKREAQGHKVAFVDRAIPDIVAYLQVGDCPVEQAFLNASAGYQSQVLTCRPEQSIYVQDEVRPHSFEEALSIHQVLVSTYAALGYQVVEVPWGSVAERVAFVQQVMGLVAEVDGLQD</sequence>
<reference evidence="2 3" key="1">
    <citation type="journal article" date="2012" name="Int. J. Syst. Evol. Microbiol.">
        <title>Vibrio caribbeanicus sp. nov., isolated from the marine sponge Scleritoderma cyanea.</title>
        <authorList>
            <person name="Hoffmann M."/>
            <person name="Monday S.R."/>
            <person name="Allard M.W."/>
            <person name="Strain E.A."/>
            <person name="Whittaker P."/>
            <person name="Naum M."/>
            <person name="McCarthy P.J."/>
            <person name="Lopez J.V."/>
            <person name="Fischer M."/>
            <person name="Brown E.W."/>
        </authorList>
    </citation>
    <scope>NUCLEOTIDE SEQUENCE [LARGE SCALE GENOMIC DNA]</scope>
    <source>
        <strain evidence="3">DSMZ 21326</strain>
    </source>
</reference>
<dbReference type="Pfam" id="PF13521">
    <property type="entry name" value="AAA_28"/>
    <property type="match status" value="1"/>
</dbReference>
<dbReference type="RefSeq" id="WP_008075621.1">
    <property type="nucleotide sequence ID" value="NZ_AEVT01000053.1"/>
</dbReference>
<dbReference type="OrthoDB" id="5638848at2"/>
<proteinExistence type="predicted"/>
<dbReference type="Proteomes" id="UP000006228">
    <property type="component" value="Unassembled WGS sequence"/>
</dbReference>